<keyword evidence="14" id="KW-1185">Reference proteome</keyword>
<dbReference type="GO" id="GO:0006605">
    <property type="term" value="P:protein targeting"/>
    <property type="evidence" value="ECO:0007669"/>
    <property type="project" value="UniProtKB-UniRule"/>
</dbReference>
<keyword evidence="4 9" id="KW-0812">Transmembrane</keyword>
<feature type="transmembrane region" description="Helical" evidence="9">
    <location>
        <begin position="7"/>
        <end position="30"/>
    </location>
</feature>
<keyword evidence="3 9" id="KW-1003">Cell membrane</keyword>
<keyword evidence="8 9" id="KW-0472">Membrane</keyword>
<protein>
    <recommendedName>
        <fullName evidence="9">Protein-export membrane protein SecF</fullName>
    </recommendedName>
</protein>
<evidence type="ECO:0000313" key="14">
    <source>
        <dbReference type="Proteomes" id="UP000220251"/>
    </source>
</evidence>
<dbReference type="NCBIfam" id="TIGR00916">
    <property type="entry name" value="2A0604s01"/>
    <property type="match status" value="1"/>
</dbReference>
<dbReference type="InterPro" id="IPR048634">
    <property type="entry name" value="SecD_SecF_C"/>
</dbReference>
<evidence type="ECO:0000259" key="11">
    <source>
        <dbReference type="Pfam" id="PF02355"/>
    </source>
</evidence>
<keyword evidence="6 9" id="KW-1133">Transmembrane helix</keyword>
<dbReference type="NCBIfam" id="TIGR00966">
    <property type="entry name" value="transloc_SecF"/>
    <property type="match status" value="1"/>
</dbReference>
<feature type="transmembrane region" description="Helical" evidence="9">
    <location>
        <begin position="1185"/>
        <end position="1209"/>
    </location>
</feature>
<evidence type="ECO:0000256" key="10">
    <source>
        <dbReference type="SAM" id="Coils"/>
    </source>
</evidence>
<feature type="transmembrane region" description="Helical" evidence="9">
    <location>
        <begin position="1105"/>
        <end position="1127"/>
    </location>
</feature>
<evidence type="ECO:0000256" key="4">
    <source>
        <dbReference type="ARBA" id="ARBA00022692"/>
    </source>
</evidence>
<feature type="transmembrane region" description="Helical" evidence="9">
    <location>
        <begin position="1474"/>
        <end position="1503"/>
    </location>
</feature>
<evidence type="ECO:0000256" key="3">
    <source>
        <dbReference type="ARBA" id="ARBA00022475"/>
    </source>
</evidence>
<keyword evidence="5 9" id="KW-0653">Protein transport</keyword>
<feature type="domain" description="SecDF P1 head subdomain" evidence="12">
    <location>
        <begin position="869"/>
        <end position="990"/>
    </location>
</feature>
<feature type="coiled-coil region" evidence="10">
    <location>
        <begin position="254"/>
        <end position="281"/>
    </location>
</feature>
<keyword evidence="7 9" id="KW-0811">Translocation</keyword>
<feature type="domain" description="Protein export membrane protein SecD/SecF C-terminal" evidence="11">
    <location>
        <begin position="994"/>
        <end position="1160"/>
    </location>
</feature>
<comment type="subcellular location">
    <subcellularLocation>
        <location evidence="1 9">Cell membrane</location>
        <topology evidence="1 9">Multi-pass membrane protein</topology>
    </subcellularLocation>
</comment>
<evidence type="ECO:0000256" key="6">
    <source>
        <dbReference type="ARBA" id="ARBA00022989"/>
    </source>
</evidence>
<dbReference type="InterPro" id="IPR055344">
    <property type="entry name" value="SecD_SecF_C_bact"/>
</dbReference>
<comment type="function">
    <text evidence="9">Part of the Sec protein translocase complex. Interacts with the SecYEG preprotein conducting channel. SecDF uses the proton motive force (PMF) to complete protein translocation after the ATP-dependent function of SecA.</text>
</comment>
<feature type="domain" description="Protein export membrane protein SecD/SecF C-terminal" evidence="11">
    <location>
        <begin position="1327"/>
        <end position="1505"/>
    </location>
</feature>
<dbReference type="SUPFAM" id="SSF82866">
    <property type="entry name" value="Multidrug efflux transporter AcrB transmembrane domain"/>
    <property type="match status" value="2"/>
</dbReference>
<comment type="caution">
    <text evidence="9">Lacks conserved residue(s) required for the propagation of feature annotation.</text>
</comment>
<dbReference type="GO" id="GO:0005886">
    <property type="term" value="C:plasma membrane"/>
    <property type="evidence" value="ECO:0007669"/>
    <property type="project" value="UniProtKB-SubCell"/>
</dbReference>
<evidence type="ECO:0000256" key="2">
    <source>
        <dbReference type="ARBA" id="ARBA00022448"/>
    </source>
</evidence>
<dbReference type="InterPro" id="IPR054384">
    <property type="entry name" value="SecDF_P1_head"/>
</dbReference>
<dbReference type="InterPro" id="IPR005665">
    <property type="entry name" value="SecF_bac"/>
</dbReference>
<evidence type="ECO:0000256" key="9">
    <source>
        <dbReference type="HAMAP-Rule" id="MF_01464"/>
    </source>
</evidence>
<organism evidence="13 14">
    <name type="scientific">Estrella lausannensis</name>
    <dbReference type="NCBI Taxonomy" id="483423"/>
    <lineage>
        <taxon>Bacteria</taxon>
        <taxon>Pseudomonadati</taxon>
        <taxon>Chlamydiota</taxon>
        <taxon>Chlamydiia</taxon>
        <taxon>Parachlamydiales</taxon>
        <taxon>Candidatus Criblamydiaceae</taxon>
        <taxon>Estrella</taxon>
    </lineage>
</organism>
<dbReference type="RefSeq" id="WP_098038885.1">
    <property type="nucleotide sequence ID" value="NZ_CWGJ01000025.1"/>
</dbReference>
<feature type="transmembrane region" description="Helical" evidence="9">
    <location>
        <begin position="1139"/>
        <end position="1164"/>
    </location>
</feature>
<dbReference type="Gene3D" id="3.30.1360.200">
    <property type="match status" value="1"/>
</dbReference>
<dbReference type="Pfam" id="PF22599">
    <property type="entry name" value="SecDF_P1_head"/>
    <property type="match status" value="1"/>
</dbReference>
<evidence type="ECO:0000256" key="7">
    <source>
        <dbReference type="ARBA" id="ARBA00023010"/>
    </source>
</evidence>
<feature type="transmembrane region" description="Helical" evidence="9">
    <location>
        <begin position="1345"/>
        <end position="1362"/>
    </location>
</feature>
<feature type="transmembrane region" description="Helical" evidence="9">
    <location>
        <begin position="1060"/>
        <end position="1084"/>
    </location>
</feature>
<dbReference type="OrthoDB" id="9774769at2"/>
<feature type="transmembrane region" description="Helical" evidence="9">
    <location>
        <begin position="1443"/>
        <end position="1468"/>
    </location>
</feature>
<dbReference type="NCBIfam" id="TIGR01129">
    <property type="entry name" value="secD"/>
    <property type="match status" value="1"/>
</dbReference>
<sequence length="1518" mass="168486">MEKQKRWQLWLIIAVVALTLYNILPTVFYYSNPLRAPIDLKRAESVAKNIVERVNDLEEDSIAWTQAYCKHIGVQCESVAISEDDPGIIRVKVKTKDDALRLKKLIGAAGQMISFVPAQLELAQESTAENLDNIVLIQRQIPIHLSKTDLPSLFKFSQKRSAQAGIQPLWKAVVEDRVTGMTIAFAGQSRQARALKAIAETNDLAAIRDTIIMVAQEILETQSALKNDPQLLKRAFAAYSQIEKNGKENVDAYLKKSDELLANTKKELETLTKEIAKSKENEDIAGYEMEEAARFLAAQEKSLSEAIAILKKDVSLFKAGKTPMSEKDALGLFEASFAKMKDGKQTIDLNERSVFVKALVVDWQNDKISLQFYPEIEKIRLTQPKSEAEAYRQEKTGQMLISEIAMASQSADEDLQLSQDTYATNLSSLTNPESMLVLDLGVLAKGVKTKVLESVQKSWKPLSSELQESSYPRMDWETFAKLPLQESKLGIVVYAPSIDSKDSVPAGFRKGSIYVIARGIGSIAEKWSEGQSKDEQQLFAKDFKQLGSSLKKWGFIGYSGRSLSQDSPFKDDYIFEMDDYYASLIKATRENFQVKGSKQYAVLDFTDVEQRILTENRIEDHIQEDLLKWKDAYQAAQVDQNPINKLLIPAPTTNPYIQNFKINVSKYFRGDDRKILKWGLDLAGGKTVRIGLRDQNGKMVSDPEDLKQAVNELYTRINKMGVSERTIRIENQNIILDFPGSQGLSAQELVKASAMRFHIVNEKFSARNQALKDAVNKFLQGVYNEAVVTNRKDIEGINEIAWNHFGGSNETDATRPRGEIAKILYENGLRLANPKINPAQHAFDDSLSTIGILRGDDFSEWYGQTHPLVILFNNYALEGSSLTNIQVGYDSSEGNVLSFQVKSSYDSGEGSPRNDFYAWTQQFAKEEIKGTPKEVPTKGDGWRMAVLLNGRVISMPSLKAALKDGGVISGRFTQREVDQLASDLKAGSLSFTPRILSEQNVSPELGKEERESGLIASAVALILVIVAMVGYYRFAGVVACVAVLFNILVMWGVLQNLGAALTLPGIAGLVLTLGMAVDANVLVFERYREEFAISGRVASAIHAGYSKAFTAIVDSNVTTIIAALILLQFDSGPIKSFAVMLIIGIISSMFTALFMTRFFFAGWVKRNKDKPLTMSDFIGKPNINFLSYTRVVVIASVVVTAIGVAAFAAQRTTIFGMDFTGGYSLQVELKEQNGLDSYRLLAKDALVKAGAASSDVDIRQLSRPNQLRIQLSTGMEEKGRPFSGMQESVEKPGAAYEYETNPRITWVVDGLKQAGLEIPESQLASINTNWTIVSGQLSDTMRNNAIMALGLALLSILVYITLRFEFKYAIAAVIGLVHDLVITLGILALFHKIGFPVQISLEVIGAIMTIIGYSLNDTIIVFDRIREDVHIHRKWRFEDIVNHALNVTLSRTLMTSGTTMLVLLSLVFLGGKSIFAFSLVMTIGVVVGTLSSLFIASPVLLYFHNRELRKLESEHQKA</sequence>
<reference evidence="14" key="1">
    <citation type="submission" date="2015-06" db="EMBL/GenBank/DDBJ databases">
        <authorList>
            <person name="Bertelli C."/>
        </authorList>
    </citation>
    <scope>NUCLEOTIDE SEQUENCE [LARGE SCALE GENOMIC DNA]</scope>
    <source>
        <strain evidence="14">CRIB-30</strain>
    </source>
</reference>
<keyword evidence="10" id="KW-0175">Coiled coil</keyword>
<dbReference type="EMBL" id="CWGJ01000025">
    <property type="protein sequence ID" value="CRX39030.1"/>
    <property type="molecule type" value="Genomic_DNA"/>
</dbReference>
<feature type="transmembrane region" description="Helical" evidence="9">
    <location>
        <begin position="1034"/>
        <end position="1054"/>
    </location>
</feature>
<dbReference type="Proteomes" id="UP000220251">
    <property type="component" value="Unassembled WGS sequence"/>
</dbReference>
<evidence type="ECO:0000256" key="5">
    <source>
        <dbReference type="ARBA" id="ARBA00022927"/>
    </source>
</evidence>
<dbReference type="HAMAP" id="MF_01464_B">
    <property type="entry name" value="SecF_B"/>
    <property type="match status" value="1"/>
</dbReference>
<feature type="transmembrane region" description="Helical" evidence="9">
    <location>
        <begin position="1369"/>
        <end position="1391"/>
    </location>
</feature>
<dbReference type="InterPro" id="IPR022645">
    <property type="entry name" value="SecD/SecF_bac"/>
</dbReference>
<feature type="transmembrane region" description="Helical" evidence="9">
    <location>
        <begin position="1403"/>
        <end position="1422"/>
    </location>
</feature>
<evidence type="ECO:0000313" key="13">
    <source>
        <dbReference type="EMBL" id="CRX39030.1"/>
    </source>
</evidence>
<dbReference type="PRINTS" id="PR01755">
    <property type="entry name" value="SECFTRNLCASE"/>
</dbReference>
<comment type="similarity">
    <text evidence="9">Belongs to the SecD/SecF family. SecF subfamily.</text>
</comment>
<dbReference type="GO" id="GO:0015450">
    <property type="term" value="F:protein-transporting ATPase activity"/>
    <property type="evidence" value="ECO:0007669"/>
    <property type="project" value="InterPro"/>
</dbReference>
<dbReference type="InterPro" id="IPR022813">
    <property type="entry name" value="SecD/SecF_arch_bac"/>
</dbReference>
<keyword evidence="2 9" id="KW-0813">Transport</keyword>
<dbReference type="PANTHER" id="PTHR30081">
    <property type="entry name" value="PROTEIN-EXPORT MEMBRANE PROTEIN SEC"/>
    <property type="match status" value="1"/>
</dbReference>
<dbReference type="PANTHER" id="PTHR30081:SF1">
    <property type="entry name" value="PROTEIN TRANSLOCASE SUBUNIT SECD"/>
    <property type="match status" value="1"/>
</dbReference>
<evidence type="ECO:0000259" key="12">
    <source>
        <dbReference type="Pfam" id="PF22599"/>
    </source>
</evidence>
<evidence type="ECO:0000256" key="1">
    <source>
        <dbReference type="ARBA" id="ARBA00004651"/>
    </source>
</evidence>
<proteinExistence type="inferred from homology"/>
<evidence type="ECO:0000256" key="8">
    <source>
        <dbReference type="ARBA" id="ARBA00023136"/>
    </source>
</evidence>
<dbReference type="Pfam" id="PF02355">
    <property type="entry name" value="SecD_SecF_C"/>
    <property type="match status" value="2"/>
</dbReference>
<dbReference type="InterPro" id="IPR005791">
    <property type="entry name" value="SecD"/>
</dbReference>
<gene>
    <name evidence="13" type="primary">secDF</name>
    <name evidence="9" type="synonym">secF</name>
    <name evidence="13" type="ORF">ELAC_1703</name>
</gene>
<dbReference type="GO" id="GO:0065002">
    <property type="term" value="P:intracellular protein transmembrane transport"/>
    <property type="evidence" value="ECO:0007669"/>
    <property type="project" value="UniProtKB-UniRule"/>
</dbReference>
<dbReference type="GO" id="GO:0043952">
    <property type="term" value="P:protein transport by the Sec complex"/>
    <property type="evidence" value="ECO:0007669"/>
    <property type="project" value="UniProtKB-UniRule"/>
</dbReference>
<comment type="subunit">
    <text evidence="9">Forms a complex with SecD. Part of the essential Sec protein translocation apparatus which comprises SecA, SecYEG and auxiliary proteins SecDF. Other proteins may also be involved.</text>
</comment>
<dbReference type="Gene3D" id="1.20.1640.10">
    <property type="entry name" value="Multidrug efflux transporter AcrB transmembrane domain"/>
    <property type="match status" value="2"/>
</dbReference>
<accession>A0A0H5E6W0</accession>
<feature type="transmembrane region" description="Helical" evidence="9">
    <location>
        <begin position="1012"/>
        <end position="1029"/>
    </location>
</feature>
<name>A0A0H5E6W0_9BACT</name>
<dbReference type="Gene3D" id="3.30.70.3220">
    <property type="match status" value="1"/>
</dbReference>